<dbReference type="GO" id="GO:0016301">
    <property type="term" value="F:kinase activity"/>
    <property type="evidence" value="ECO:0007669"/>
    <property type="project" value="UniProtKB-KW"/>
</dbReference>
<keyword evidence="1" id="KW-0808">Transferase</keyword>
<dbReference type="GO" id="GO:0004788">
    <property type="term" value="F:thiamine diphosphokinase activity"/>
    <property type="evidence" value="ECO:0007669"/>
    <property type="project" value="InterPro"/>
</dbReference>
<dbReference type="GO" id="GO:0005524">
    <property type="term" value="F:ATP binding"/>
    <property type="evidence" value="ECO:0007669"/>
    <property type="project" value="UniProtKB-KW"/>
</dbReference>
<gene>
    <name evidence="6" type="primary">Cre-tpk-1</name>
    <name evidence="6" type="ORF">CRE_12196</name>
</gene>
<evidence type="ECO:0000256" key="3">
    <source>
        <dbReference type="ARBA" id="ARBA00022777"/>
    </source>
</evidence>
<dbReference type="Proteomes" id="UP000008281">
    <property type="component" value="Unassembled WGS sequence"/>
</dbReference>
<dbReference type="Gene3D" id="3.40.50.10240">
    <property type="entry name" value="Thiamin pyrophosphokinase, catalytic domain"/>
    <property type="match status" value="1"/>
</dbReference>
<dbReference type="eggNOG" id="KOG3153">
    <property type="taxonomic scope" value="Eukaryota"/>
</dbReference>
<dbReference type="FunCoup" id="E3N076">
    <property type="interactions" value="1543"/>
</dbReference>
<name>E3N076_CAERE</name>
<dbReference type="NCBIfam" id="TIGR01378">
    <property type="entry name" value="thi_PPkinase"/>
    <property type="match status" value="1"/>
</dbReference>
<dbReference type="AlphaFoldDB" id="E3N076"/>
<accession>E3N076</accession>
<evidence type="ECO:0000256" key="4">
    <source>
        <dbReference type="ARBA" id="ARBA00022840"/>
    </source>
</evidence>
<keyword evidence="2" id="KW-0547">Nucleotide-binding</keyword>
<evidence type="ECO:0000256" key="2">
    <source>
        <dbReference type="ARBA" id="ARBA00022741"/>
    </source>
</evidence>
<dbReference type="InterPro" id="IPR036371">
    <property type="entry name" value="TPK_B1-bd_sf"/>
</dbReference>
<dbReference type="Pfam" id="PF04263">
    <property type="entry name" value="TPK_catalytic"/>
    <property type="match status" value="1"/>
</dbReference>
<dbReference type="PANTHER" id="PTHR13622:SF8">
    <property type="entry name" value="THIAMIN PYROPHOSPHOKINASE 1"/>
    <property type="match status" value="1"/>
</dbReference>
<dbReference type="STRING" id="31234.E3N076"/>
<dbReference type="Pfam" id="PF04265">
    <property type="entry name" value="TPK_B1_binding"/>
    <property type="match status" value="1"/>
</dbReference>
<dbReference type="OMA" id="TDMCKAL"/>
<dbReference type="InterPro" id="IPR007373">
    <property type="entry name" value="Thiamin_PyroPKinase_B1-bd"/>
</dbReference>
<organism evidence="7">
    <name type="scientific">Caenorhabditis remanei</name>
    <name type="common">Caenorhabditis vulgaris</name>
    <dbReference type="NCBI Taxonomy" id="31234"/>
    <lineage>
        <taxon>Eukaryota</taxon>
        <taxon>Metazoa</taxon>
        <taxon>Ecdysozoa</taxon>
        <taxon>Nematoda</taxon>
        <taxon>Chromadorea</taxon>
        <taxon>Rhabditida</taxon>
        <taxon>Rhabditina</taxon>
        <taxon>Rhabditomorpha</taxon>
        <taxon>Rhabditoidea</taxon>
        <taxon>Rhabditidae</taxon>
        <taxon>Peloderinae</taxon>
        <taxon>Caenorhabditis</taxon>
    </lineage>
</organism>
<dbReference type="HOGENOM" id="CLU_044237_0_1_1"/>
<keyword evidence="4" id="KW-0067">ATP-binding</keyword>
<evidence type="ECO:0000259" key="5">
    <source>
        <dbReference type="SMART" id="SM00983"/>
    </source>
</evidence>
<dbReference type="SUPFAM" id="SSF63862">
    <property type="entry name" value="Thiamin pyrophosphokinase, substrate-binding domain"/>
    <property type="match status" value="1"/>
</dbReference>
<dbReference type="InterPro" id="IPR036759">
    <property type="entry name" value="TPK_catalytic_sf"/>
</dbReference>
<dbReference type="SUPFAM" id="SSF63999">
    <property type="entry name" value="Thiamin pyrophosphokinase, catalytic domain"/>
    <property type="match status" value="1"/>
</dbReference>
<dbReference type="PANTHER" id="PTHR13622">
    <property type="entry name" value="THIAMIN PYROPHOSPHOKINASE"/>
    <property type="match status" value="1"/>
</dbReference>
<keyword evidence="7" id="KW-1185">Reference proteome</keyword>
<dbReference type="CDD" id="cd07995">
    <property type="entry name" value="TPK"/>
    <property type="match status" value="1"/>
</dbReference>
<dbReference type="GO" id="GO:0006772">
    <property type="term" value="P:thiamine metabolic process"/>
    <property type="evidence" value="ECO:0007669"/>
    <property type="project" value="InterPro"/>
</dbReference>
<sequence>MNRYFHPFKIFTKPETSVSIWLNGEPGAIQKEAENIWNSSKYRVATDGAINEITKRHESVEWPHAICGDFDSIDKKIDMRGAKVIHLPDQDHTDLTKTIEWCLEQKNEKLWSFDRITLLGGLNGRFDHTMSTLSTLVRFVRNETPIIVLDSCNLVFSLPEVSFSRKKTTDSCFQGESKIYVDLEKTTKMCGVIPIAQKETILTSNGLKYEMDSLPLAFGELVSSSNEVVTNEIKLKSTAPLIFTIDIVK</sequence>
<evidence type="ECO:0000256" key="1">
    <source>
        <dbReference type="ARBA" id="ARBA00022679"/>
    </source>
</evidence>
<evidence type="ECO:0000313" key="6">
    <source>
        <dbReference type="EMBL" id="EFP13308.1"/>
    </source>
</evidence>
<dbReference type="GO" id="GO:0030975">
    <property type="term" value="F:thiamine binding"/>
    <property type="evidence" value="ECO:0007669"/>
    <property type="project" value="InterPro"/>
</dbReference>
<feature type="domain" description="Thiamin pyrophosphokinase thiamin-binding" evidence="5">
    <location>
        <begin position="175"/>
        <end position="241"/>
    </location>
</feature>
<proteinExistence type="predicted"/>
<evidence type="ECO:0000313" key="7">
    <source>
        <dbReference type="Proteomes" id="UP000008281"/>
    </source>
</evidence>
<dbReference type="OrthoDB" id="25149at2759"/>
<dbReference type="InParanoid" id="E3N076"/>
<dbReference type="InterPro" id="IPR007371">
    <property type="entry name" value="TPK_catalytic"/>
</dbReference>
<dbReference type="GO" id="GO:0009229">
    <property type="term" value="P:thiamine diphosphate biosynthetic process"/>
    <property type="evidence" value="ECO:0007669"/>
    <property type="project" value="InterPro"/>
</dbReference>
<reference evidence="6" key="1">
    <citation type="submission" date="2007-07" db="EMBL/GenBank/DDBJ databases">
        <title>PCAP assembly of the Caenorhabditis remanei genome.</title>
        <authorList>
            <consortium name="The Caenorhabditis remanei Sequencing Consortium"/>
            <person name="Wilson R.K."/>
        </authorList>
    </citation>
    <scope>NUCLEOTIDE SEQUENCE [LARGE SCALE GENOMIC DNA]</scope>
    <source>
        <strain evidence="6">PB4641</strain>
    </source>
</reference>
<dbReference type="SMART" id="SM00983">
    <property type="entry name" value="TPK_B1_binding"/>
    <property type="match status" value="1"/>
</dbReference>
<protein>
    <submittedName>
        <fullName evidence="6">CRE-TPK-1 protein</fullName>
    </submittedName>
</protein>
<dbReference type="InterPro" id="IPR006282">
    <property type="entry name" value="Thi_PPkinase"/>
</dbReference>
<keyword evidence="3" id="KW-0418">Kinase</keyword>
<dbReference type="EMBL" id="DS268504">
    <property type="protein sequence ID" value="EFP13308.1"/>
    <property type="molecule type" value="Genomic_DNA"/>
</dbReference>